<feature type="compositionally biased region" description="Pro residues" evidence="1">
    <location>
        <begin position="23"/>
        <end position="35"/>
    </location>
</feature>
<organism evidence="3 4">
    <name type="scientific">Porphyra umbilicalis</name>
    <name type="common">Purple laver</name>
    <name type="synonym">Red alga</name>
    <dbReference type="NCBI Taxonomy" id="2786"/>
    <lineage>
        <taxon>Eukaryota</taxon>
        <taxon>Rhodophyta</taxon>
        <taxon>Bangiophyceae</taxon>
        <taxon>Bangiales</taxon>
        <taxon>Bangiaceae</taxon>
        <taxon>Porphyra</taxon>
    </lineage>
</organism>
<protein>
    <recommendedName>
        <fullName evidence="2">Glutaredoxin domain-containing protein</fullName>
    </recommendedName>
</protein>
<dbReference type="AlphaFoldDB" id="A0A1X6NUT4"/>
<dbReference type="InterPro" id="IPR002109">
    <property type="entry name" value="Glutaredoxin"/>
</dbReference>
<dbReference type="Gene3D" id="3.40.30.10">
    <property type="entry name" value="Glutaredoxin"/>
    <property type="match status" value="1"/>
</dbReference>
<dbReference type="InterPro" id="IPR036249">
    <property type="entry name" value="Thioredoxin-like_sf"/>
</dbReference>
<dbReference type="PRINTS" id="PR00160">
    <property type="entry name" value="GLUTAREDOXIN"/>
</dbReference>
<dbReference type="Pfam" id="PF00462">
    <property type="entry name" value="Glutaredoxin"/>
    <property type="match status" value="1"/>
</dbReference>
<dbReference type="GO" id="GO:0015038">
    <property type="term" value="F:glutathione disulfide oxidoreductase activity"/>
    <property type="evidence" value="ECO:0007669"/>
    <property type="project" value="TreeGrafter"/>
</dbReference>
<dbReference type="OrthoDB" id="423313at2759"/>
<evidence type="ECO:0000259" key="2">
    <source>
        <dbReference type="Pfam" id="PF00462"/>
    </source>
</evidence>
<dbReference type="SUPFAM" id="SSF52833">
    <property type="entry name" value="Thioredoxin-like"/>
    <property type="match status" value="1"/>
</dbReference>
<dbReference type="PANTHER" id="PTHR45694">
    <property type="entry name" value="GLUTAREDOXIN 2"/>
    <property type="match status" value="1"/>
</dbReference>
<proteinExistence type="predicted"/>
<dbReference type="InterPro" id="IPR014025">
    <property type="entry name" value="Glutaredoxin_subgr"/>
</dbReference>
<feature type="domain" description="Glutaredoxin" evidence="2">
    <location>
        <begin position="199"/>
        <end position="263"/>
    </location>
</feature>
<dbReference type="PANTHER" id="PTHR45694:SF5">
    <property type="entry name" value="GLUTAREDOXIN 2"/>
    <property type="match status" value="1"/>
</dbReference>
<sequence length="296" mass="28359">MTGEATWLLSAAQRTPLWSAGGRPPPPRVGAPPPSTMDLPAPASSRRPTALRKPSPLPLLLIVVTVALVVAGYHHLSTRVALRAVAVPTAAGAPDGSGEGAPPAPPVSAELVAAVAGAASEAVVDPAAAGGPPDQIGSAPPAAAPIAPAGAIAAVTAAGGGAAPPSGDAAAAVAAAAAIPPPGGDPAAIVRSLVASHPVLIFSKSYCPYSARAKAALAEAAAPGAPPATVVELDLREDGAALQAALEAATGRSTVPNVFVGGHPVGGSDEVAALAAEGKLEGLLREAPAQLVAKIA</sequence>
<evidence type="ECO:0000313" key="4">
    <source>
        <dbReference type="Proteomes" id="UP000218209"/>
    </source>
</evidence>
<dbReference type="GO" id="GO:0005737">
    <property type="term" value="C:cytoplasm"/>
    <property type="evidence" value="ECO:0007669"/>
    <property type="project" value="TreeGrafter"/>
</dbReference>
<feature type="region of interest" description="Disordered" evidence="1">
    <location>
        <begin position="1"/>
        <end position="51"/>
    </location>
</feature>
<name>A0A1X6NUT4_PORUM</name>
<dbReference type="PROSITE" id="PS51354">
    <property type="entry name" value="GLUTAREDOXIN_2"/>
    <property type="match status" value="1"/>
</dbReference>
<dbReference type="EMBL" id="KV919068">
    <property type="protein sequence ID" value="OSX72342.1"/>
    <property type="molecule type" value="Genomic_DNA"/>
</dbReference>
<keyword evidence="4" id="KW-1185">Reference proteome</keyword>
<reference evidence="3 4" key="1">
    <citation type="submission" date="2017-03" db="EMBL/GenBank/DDBJ databases">
        <title>WGS assembly of Porphyra umbilicalis.</title>
        <authorList>
            <person name="Brawley S.H."/>
            <person name="Blouin N.A."/>
            <person name="Ficko-Blean E."/>
            <person name="Wheeler G.L."/>
            <person name="Lohr M."/>
            <person name="Goodson H.V."/>
            <person name="Jenkins J.W."/>
            <person name="Blaby-Haas C.E."/>
            <person name="Helliwell K.E."/>
            <person name="Chan C."/>
            <person name="Marriage T."/>
            <person name="Bhattacharya D."/>
            <person name="Klein A.S."/>
            <person name="Badis Y."/>
            <person name="Brodie J."/>
            <person name="Cao Y."/>
            <person name="Collen J."/>
            <person name="Dittami S.M."/>
            <person name="Gachon C.M."/>
            <person name="Green B.R."/>
            <person name="Karpowicz S."/>
            <person name="Kim J.W."/>
            <person name="Kudahl U."/>
            <person name="Lin S."/>
            <person name="Michel G."/>
            <person name="Mittag M."/>
            <person name="Olson B.J."/>
            <person name="Pangilinan J."/>
            <person name="Peng Y."/>
            <person name="Qiu H."/>
            <person name="Shu S."/>
            <person name="Singer J.T."/>
            <person name="Smith A.G."/>
            <person name="Sprecher B.N."/>
            <person name="Wagner V."/>
            <person name="Wang W."/>
            <person name="Wang Z.-Y."/>
            <person name="Yan J."/>
            <person name="Yarish C."/>
            <person name="Zoeuner-Riek S."/>
            <person name="Zhuang Y."/>
            <person name="Zou Y."/>
            <person name="Lindquist E.A."/>
            <person name="Grimwood J."/>
            <person name="Barry K."/>
            <person name="Rokhsar D.S."/>
            <person name="Schmutz J."/>
            <person name="Stiller J.W."/>
            <person name="Grossman A.R."/>
            <person name="Prochnik S.E."/>
        </authorList>
    </citation>
    <scope>NUCLEOTIDE SEQUENCE [LARGE SCALE GENOMIC DNA]</scope>
    <source>
        <strain evidence="3">4086291</strain>
    </source>
</reference>
<accession>A0A1X6NUT4</accession>
<dbReference type="GO" id="GO:0034599">
    <property type="term" value="P:cellular response to oxidative stress"/>
    <property type="evidence" value="ECO:0007669"/>
    <property type="project" value="TreeGrafter"/>
</dbReference>
<dbReference type="Proteomes" id="UP000218209">
    <property type="component" value="Unassembled WGS sequence"/>
</dbReference>
<evidence type="ECO:0000313" key="3">
    <source>
        <dbReference type="EMBL" id="OSX72342.1"/>
    </source>
</evidence>
<gene>
    <name evidence="3" type="ORF">BU14_0445s0024</name>
</gene>
<evidence type="ECO:0000256" key="1">
    <source>
        <dbReference type="SAM" id="MobiDB-lite"/>
    </source>
</evidence>